<accession>A0A100JXB3</accession>
<reference evidence="3" key="3">
    <citation type="submission" date="2016-02" db="EMBL/GenBank/DDBJ databases">
        <title>Draft genome of pathogenic Streptomyces sp. in Japan.</title>
        <authorList>
            <person name="Tomihama T."/>
            <person name="Ikenaga M."/>
            <person name="Sakai M."/>
            <person name="Okubo T."/>
            <person name="Ikeda S."/>
        </authorList>
    </citation>
    <scope>NUCLEOTIDE SEQUENCE [LARGE SCALE GENOMIC DNA]</scope>
    <source>
        <strain evidence="3">S58</strain>
    </source>
</reference>
<evidence type="ECO:0000313" key="2">
    <source>
        <dbReference type="EMBL" id="GAQ67406.1"/>
    </source>
</evidence>
<dbReference type="RefSeq" id="WP_059084432.1">
    <property type="nucleotide sequence ID" value="NZ_BCMM01000056.1"/>
</dbReference>
<gene>
    <name evidence="2" type="ORF">SsS58_07861</name>
</gene>
<comment type="caution">
    <text evidence="2">The sequence shown here is derived from an EMBL/GenBank/DDBJ whole genome shotgun (WGS) entry which is preliminary data.</text>
</comment>
<proteinExistence type="predicted"/>
<dbReference type="OrthoDB" id="4326494at2"/>
<sequence>MFDYELQQIRSAELIRAAEHHRQVREALRARREAAHDSRTAARPADGEGDKDAERSVLGERIRRLRFLRAA</sequence>
<reference evidence="2 3" key="2">
    <citation type="journal article" date="2016" name="Genome Announc.">
        <title>Draft Genome Sequences of Streptomyces scabiei S58, Streptomyces turgidiscabies T45, and Streptomyces acidiscabies a10, the Pathogens of Potato Common Scab, Isolated in Japan.</title>
        <authorList>
            <person name="Tomihama T."/>
            <person name="Nishi Y."/>
            <person name="Sakai M."/>
            <person name="Ikenaga M."/>
            <person name="Okubo T."/>
            <person name="Ikeda S."/>
        </authorList>
    </citation>
    <scope>NUCLEOTIDE SEQUENCE [LARGE SCALE GENOMIC DNA]</scope>
    <source>
        <strain evidence="2 3">S58</strain>
    </source>
</reference>
<organism evidence="2 3">
    <name type="scientific">Streptomyces scabiei</name>
    <dbReference type="NCBI Taxonomy" id="1930"/>
    <lineage>
        <taxon>Bacteria</taxon>
        <taxon>Bacillati</taxon>
        <taxon>Actinomycetota</taxon>
        <taxon>Actinomycetes</taxon>
        <taxon>Kitasatosporales</taxon>
        <taxon>Streptomycetaceae</taxon>
        <taxon>Streptomyces</taxon>
    </lineage>
</organism>
<dbReference type="Proteomes" id="UP000067448">
    <property type="component" value="Unassembled WGS sequence"/>
</dbReference>
<dbReference type="EMBL" id="BCMM01000056">
    <property type="protein sequence ID" value="GAQ67406.1"/>
    <property type="molecule type" value="Genomic_DNA"/>
</dbReference>
<name>A0A100JXB3_STRSC</name>
<protein>
    <submittedName>
        <fullName evidence="2">Uncharacterized protein</fullName>
    </submittedName>
</protein>
<reference evidence="3" key="1">
    <citation type="submission" date="2015-11" db="EMBL/GenBank/DDBJ databases">
        <authorList>
            <consortium name="Cross-ministerial Strategic Innovation Promotion Program (SIP) consortium"/>
            <person name="Tomihama T."/>
            <person name="Ikenaga M."/>
            <person name="Sakai M."/>
            <person name="Okubo T."/>
            <person name="Ikeda S."/>
        </authorList>
    </citation>
    <scope>NUCLEOTIDE SEQUENCE [LARGE SCALE GENOMIC DNA]</scope>
    <source>
        <strain evidence="3">S58</strain>
    </source>
</reference>
<dbReference type="AlphaFoldDB" id="A0A100JXB3"/>
<evidence type="ECO:0000313" key="3">
    <source>
        <dbReference type="Proteomes" id="UP000067448"/>
    </source>
</evidence>
<feature type="region of interest" description="Disordered" evidence="1">
    <location>
        <begin position="26"/>
        <end position="54"/>
    </location>
</feature>
<evidence type="ECO:0000256" key="1">
    <source>
        <dbReference type="SAM" id="MobiDB-lite"/>
    </source>
</evidence>